<dbReference type="Proteomes" id="UP000249819">
    <property type="component" value="Unassembled WGS sequence"/>
</dbReference>
<dbReference type="InterPro" id="IPR041700">
    <property type="entry name" value="OMP_b-brl_3"/>
</dbReference>
<organism evidence="2 3">
    <name type="scientific">Chitinophaga dinghuensis</name>
    <dbReference type="NCBI Taxonomy" id="1539050"/>
    <lineage>
        <taxon>Bacteria</taxon>
        <taxon>Pseudomonadati</taxon>
        <taxon>Bacteroidota</taxon>
        <taxon>Chitinophagia</taxon>
        <taxon>Chitinophagales</taxon>
        <taxon>Chitinophagaceae</taxon>
        <taxon>Chitinophaga</taxon>
    </lineage>
</organism>
<evidence type="ECO:0000313" key="2">
    <source>
        <dbReference type="EMBL" id="RAJ76598.1"/>
    </source>
</evidence>
<protein>
    <submittedName>
        <fullName evidence="2">Outer membrane beta-barrel protein</fullName>
    </submittedName>
</protein>
<dbReference type="AlphaFoldDB" id="A0A327VRL5"/>
<name>A0A327VRL5_9BACT</name>
<reference evidence="2 3" key="1">
    <citation type="submission" date="2018-06" db="EMBL/GenBank/DDBJ databases">
        <title>Genomic Encyclopedia of Archaeal and Bacterial Type Strains, Phase II (KMG-II): from individual species to whole genera.</title>
        <authorList>
            <person name="Goeker M."/>
        </authorList>
    </citation>
    <scope>NUCLEOTIDE SEQUENCE [LARGE SCALE GENOMIC DNA]</scope>
    <source>
        <strain evidence="2 3">DSM 29821</strain>
    </source>
</reference>
<accession>A0A327VRL5</accession>
<feature type="domain" description="Outer membrane protein beta-barrel" evidence="1">
    <location>
        <begin position="352"/>
        <end position="749"/>
    </location>
</feature>
<evidence type="ECO:0000259" key="1">
    <source>
        <dbReference type="Pfam" id="PF14905"/>
    </source>
</evidence>
<sequence length="775" mass="86459">MKMVVISPDSAGIEGVTVKVNQKGKELVSLTNSKGETNMMLQQNAAFTITLSHIGFNSLVAKNEGSNHELLLKFMLTPKNKELKEVNVVAEKPMITMDMNKIILSVDKNKVAGQSVVDMLKKAPGITIQNNIILFEGKPITAQMKGRTIHLSASILTDFLGATAAAGINEIEIITVPLANTDASFTSAIVNLKPAQLPGNGYNTNVSLKIGAREEFGNGGIGTSVNFKHNKLSGLVSLNYARDPQLSKGDVTRHLIPTVNSKTTLIQENNNSKSTPENMPLSLSLEYALSRKSQIGTVINGMLSRTPTDRFSASYTFTHNQPPMPADSLVSMDARQLKKNQYGAIDLYYKVKLDSLGQELSMNVAYSKVHGTSGNQQQYDYFLQDGSIYQDPSFLLQDAVLDLSTKSIQADYTKPFGKVKFESGLKYGWTNVDQDLNQTIINKNGTSNLIDAPVYQENIFAGYASISGAWSGISYALGIRGENTAIKSFPLEIYGGNNTSYFRLFPTLLLSKRKGKHNLVLTYKKSIERPKFYRLTNFKNYTSPFYYYTGNPALQPYFQNATRLSWTIANKYQIVASYTWYKNNMLEYEELDTINNITKGLIANNGTFKNISVSPGYFGNITRWWYTNSGFRITQKYIRFVTDGETVSIDNTSYGINVSNTFTISKSIKLEMYAYYSSPTYFSASRTEPFYFLDLSVYKNILKGAGQISLSVSDVFYTNINKMHAQYALVSFDSQNRWDSRNVVAGFNYRFGSKNYKNNQLKKGSAADDIKSRSY</sequence>
<evidence type="ECO:0000313" key="3">
    <source>
        <dbReference type="Proteomes" id="UP000249819"/>
    </source>
</evidence>
<dbReference type="EMBL" id="QLMA01000008">
    <property type="protein sequence ID" value="RAJ76598.1"/>
    <property type="molecule type" value="Genomic_DNA"/>
</dbReference>
<dbReference type="SUPFAM" id="SSF56935">
    <property type="entry name" value="Porins"/>
    <property type="match status" value="1"/>
</dbReference>
<gene>
    <name evidence="2" type="ORF">CLV59_108117</name>
</gene>
<dbReference type="Pfam" id="PF14905">
    <property type="entry name" value="OMP_b-brl_3"/>
    <property type="match status" value="1"/>
</dbReference>
<comment type="caution">
    <text evidence="2">The sequence shown here is derived from an EMBL/GenBank/DDBJ whole genome shotgun (WGS) entry which is preliminary data.</text>
</comment>
<proteinExistence type="predicted"/>
<keyword evidence="3" id="KW-1185">Reference proteome</keyword>